<evidence type="ECO:0000313" key="1">
    <source>
        <dbReference type="EMBL" id="PIT97349.1"/>
    </source>
</evidence>
<proteinExistence type="predicted"/>
<evidence type="ECO:0000313" key="2">
    <source>
        <dbReference type="Proteomes" id="UP000228596"/>
    </source>
</evidence>
<dbReference type="InterPro" id="IPR029033">
    <property type="entry name" value="His_PPase_superfam"/>
</dbReference>
<dbReference type="AlphaFoldDB" id="A0A2M6WX76"/>
<comment type="caution">
    <text evidence="1">The sequence shown here is derived from an EMBL/GenBank/DDBJ whole genome shotgun (WGS) entry which is preliminary data.</text>
</comment>
<protein>
    <recommendedName>
        <fullName evidence="3">Histidine phosphatase family protein</fullName>
    </recommendedName>
</protein>
<dbReference type="SUPFAM" id="SSF53254">
    <property type="entry name" value="Phosphoglycerate mutase-like"/>
    <property type="match status" value="1"/>
</dbReference>
<dbReference type="Pfam" id="PF00300">
    <property type="entry name" value="His_Phos_1"/>
    <property type="match status" value="1"/>
</dbReference>
<gene>
    <name evidence="1" type="ORF">COT77_01890</name>
</gene>
<reference evidence="2" key="1">
    <citation type="submission" date="2017-09" db="EMBL/GenBank/DDBJ databases">
        <title>Depth-based differentiation of microbial function through sediment-hosted aquifers and enrichment of novel symbionts in the deep terrestrial subsurface.</title>
        <authorList>
            <person name="Probst A.J."/>
            <person name="Ladd B."/>
            <person name="Jarett J.K."/>
            <person name="Geller-Mcgrath D.E."/>
            <person name="Sieber C.M.K."/>
            <person name="Emerson J.B."/>
            <person name="Anantharaman K."/>
            <person name="Thomas B.C."/>
            <person name="Malmstrom R."/>
            <person name="Stieglmeier M."/>
            <person name="Klingl A."/>
            <person name="Woyke T."/>
            <person name="Ryan C.M."/>
            <person name="Banfield J.F."/>
        </authorList>
    </citation>
    <scope>NUCLEOTIDE SEQUENCE [LARGE SCALE GENOMIC DNA]</scope>
</reference>
<dbReference type="InterPro" id="IPR013078">
    <property type="entry name" value="His_Pase_superF_clade-1"/>
</dbReference>
<organism evidence="1 2">
    <name type="scientific">Candidatus Berkelbacteria bacterium CG10_big_fil_rev_8_21_14_0_10_41_12</name>
    <dbReference type="NCBI Taxonomy" id="1974513"/>
    <lineage>
        <taxon>Bacteria</taxon>
        <taxon>Candidatus Berkelbacteria</taxon>
    </lineage>
</organism>
<evidence type="ECO:0008006" key="3">
    <source>
        <dbReference type="Google" id="ProtNLM"/>
    </source>
</evidence>
<dbReference type="Proteomes" id="UP000228596">
    <property type="component" value="Unassembled WGS sequence"/>
</dbReference>
<dbReference type="Gene3D" id="3.40.50.1240">
    <property type="entry name" value="Phosphoglycerate mutase-like"/>
    <property type="match status" value="1"/>
</dbReference>
<name>A0A2M6WX76_9BACT</name>
<accession>A0A2M6WX76</accession>
<sequence>MRQERPGPEIEQEKFGRNIEIHAFFVRHGEKGLSTTSGETALTAEGEEQSAIFGKSHLRSPVVKAYSSATQRTEKTAQLASEASTAGKKLNRVIKDELRFQYDPHGEFARENFAIKRKILGSEDEFKELSPEEQERKLSLSGIEQTDHYLSFGEKRPDPRTFSPVETASLVALRVAKYIRMAERLKPGSIVDFVNATHDYNIAAFLKEVLVRRVEGQRVIGFDSIAEIGGPIDHTESFHFDIKTDAQGSQSVQLYFRGENYEFSQERMNELVEIGKRLA</sequence>
<dbReference type="EMBL" id="PEZV01000017">
    <property type="protein sequence ID" value="PIT97349.1"/>
    <property type="molecule type" value="Genomic_DNA"/>
</dbReference>